<feature type="region of interest" description="Disordered" evidence="1">
    <location>
        <begin position="210"/>
        <end position="235"/>
    </location>
</feature>
<keyword evidence="2" id="KW-0472">Membrane</keyword>
<sequence>MKSFFATLHWKPYTIVAATSIAAAVVPIGLMILLVAVFEMSEAIILIAGPVVAFIMMIPFLRFHDDWPIRLFGSIWLGFFIGGMAYGVGREISINDDSAILIVLATFGAGIGALGAGGLALLNARGADRRDVVGAAEVGGVALASGLLTGTAAMAPALLVILLQESELLRSVDETVFFVPLFATLTFIPVAFALPLGHVYQRLSGHAAAGFHRNPMDEPQTLSDRMKRKDPNHDG</sequence>
<feature type="transmembrane region" description="Helical" evidence="2">
    <location>
        <begin position="43"/>
        <end position="61"/>
    </location>
</feature>
<feature type="transmembrane region" description="Helical" evidence="2">
    <location>
        <begin position="12"/>
        <end position="36"/>
    </location>
</feature>
<evidence type="ECO:0000256" key="2">
    <source>
        <dbReference type="SAM" id="Phobius"/>
    </source>
</evidence>
<keyword evidence="4" id="KW-1185">Reference proteome</keyword>
<evidence type="ECO:0000313" key="3">
    <source>
        <dbReference type="EMBL" id="QDT36836.1"/>
    </source>
</evidence>
<feature type="transmembrane region" description="Helical" evidence="2">
    <location>
        <begin position="142"/>
        <end position="163"/>
    </location>
</feature>
<keyword evidence="2" id="KW-1133">Transmembrane helix</keyword>
<dbReference type="Proteomes" id="UP000317318">
    <property type="component" value="Chromosome"/>
</dbReference>
<gene>
    <name evidence="3" type="ORF">Pan189_11990</name>
</gene>
<feature type="transmembrane region" description="Helical" evidence="2">
    <location>
        <begin position="67"/>
        <end position="88"/>
    </location>
</feature>
<dbReference type="AlphaFoldDB" id="A0A517QYW3"/>
<name>A0A517QYW3_9PLAN</name>
<organism evidence="3 4">
    <name type="scientific">Stratiformator vulcanicus</name>
    <dbReference type="NCBI Taxonomy" id="2527980"/>
    <lineage>
        <taxon>Bacteria</taxon>
        <taxon>Pseudomonadati</taxon>
        <taxon>Planctomycetota</taxon>
        <taxon>Planctomycetia</taxon>
        <taxon>Planctomycetales</taxon>
        <taxon>Planctomycetaceae</taxon>
        <taxon>Stratiformator</taxon>
    </lineage>
</organism>
<evidence type="ECO:0000313" key="4">
    <source>
        <dbReference type="Proteomes" id="UP000317318"/>
    </source>
</evidence>
<evidence type="ECO:0000256" key="1">
    <source>
        <dbReference type="SAM" id="MobiDB-lite"/>
    </source>
</evidence>
<feature type="transmembrane region" description="Helical" evidence="2">
    <location>
        <begin position="100"/>
        <end position="122"/>
    </location>
</feature>
<feature type="compositionally biased region" description="Basic and acidic residues" evidence="1">
    <location>
        <begin position="224"/>
        <end position="235"/>
    </location>
</feature>
<reference evidence="3 4" key="1">
    <citation type="submission" date="2019-02" db="EMBL/GenBank/DDBJ databases">
        <title>Deep-cultivation of Planctomycetes and their phenomic and genomic characterization uncovers novel biology.</title>
        <authorList>
            <person name="Wiegand S."/>
            <person name="Jogler M."/>
            <person name="Boedeker C."/>
            <person name="Pinto D."/>
            <person name="Vollmers J."/>
            <person name="Rivas-Marin E."/>
            <person name="Kohn T."/>
            <person name="Peeters S.H."/>
            <person name="Heuer A."/>
            <person name="Rast P."/>
            <person name="Oberbeckmann S."/>
            <person name="Bunk B."/>
            <person name="Jeske O."/>
            <person name="Meyerdierks A."/>
            <person name="Storesund J.E."/>
            <person name="Kallscheuer N."/>
            <person name="Luecker S."/>
            <person name="Lage O.M."/>
            <person name="Pohl T."/>
            <person name="Merkel B.J."/>
            <person name="Hornburger P."/>
            <person name="Mueller R.-W."/>
            <person name="Bruemmer F."/>
            <person name="Labrenz M."/>
            <person name="Spormann A.M."/>
            <person name="Op den Camp H."/>
            <person name="Overmann J."/>
            <person name="Amann R."/>
            <person name="Jetten M.S.M."/>
            <person name="Mascher T."/>
            <person name="Medema M.H."/>
            <person name="Devos D.P."/>
            <person name="Kaster A.-K."/>
            <person name="Ovreas L."/>
            <person name="Rohde M."/>
            <person name="Galperin M.Y."/>
            <person name="Jogler C."/>
        </authorList>
    </citation>
    <scope>NUCLEOTIDE SEQUENCE [LARGE SCALE GENOMIC DNA]</scope>
    <source>
        <strain evidence="3 4">Pan189</strain>
    </source>
</reference>
<protein>
    <submittedName>
        <fullName evidence="3">Uncharacterized protein</fullName>
    </submittedName>
</protein>
<accession>A0A517QYW3</accession>
<dbReference type="RefSeq" id="WP_145363008.1">
    <property type="nucleotide sequence ID" value="NZ_CP036268.1"/>
</dbReference>
<proteinExistence type="predicted"/>
<feature type="transmembrane region" description="Helical" evidence="2">
    <location>
        <begin position="175"/>
        <end position="194"/>
    </location>
</feature>
<keyword evidence="2" id="KW-0812">Transmembrane</keyword>
<dbReference type="KEGG" id="svp:Pan189_11990"/>
<dbReference type="OrthoDB" id="10020494at2"/>
<dbReference type="EMBL" id="CP036268">
    <property type="protein sequence ID" value="QDT36836.1"/>
    <property type="molecule type" value="Genomic_DNA"/>
</dbReference>